<organism evidence="2 3">
    <name type="scientific">Aliiroseovarius crassostreae</name>
    <dbReference type="NCBI Taxonomy" id="154981"/>
    <lineage>
        <taxon>Bacteria</taxon>
        <taxon>Pseudomonadati</taxon>
        <taxon>Pseudomonadota</taxon>
        <taxon>Alphaproteobacteria</taxon>
        <taxon>Rhodobacterales</taxon>
        <taxon>Paracoccaceae</taxon>
        <taxon>Aliiroseovarius</taxon>
    </lineage>
</organism>
<evidence type="ECO:0000256" key="1">
    <source>
        <dbReference type="SAM" id="Phobius"/>
    </source>
</evidence>
<keyword evidence="3" id="KW-1185">Reference proteome</keyword>
<keyword evidence="1" id="KW-0812">Transmembrane</keyword>
<proteinExistence type="predicted"/>
<evidence type="ECO:0000313" key="2">
    <source>
        <dbReference type="EMBL" id="KPN61584.1"/>
    </source>
</evidence>
<feature type="transmembrane region" description="Helical" evidence="1">
    <location>
        <begin position="39"/>
        <end position="57"/>
    </location>
</feature>
<gene>
    <name evidence="2" type="ORF">AKJ29_02895</name>
</gene>
<evidence type="ECO:0000313" key="3">
    <source>
        <dbReference type="Proteomes" id="UP000050471"/>
    </source>
</evidence>
<reference evidence="2 3" key="1">
    <citation type="submission" date="2015-09" db="EMBL/GenBank/DDBJ databases">
        <title>Draft genome sequence of Aliiroseovarius crassostreae CV919-312TSm, the causative agent of Roseovarius Oyster Disease (formerly Juvenile Oyster Disease).</title>
        <authorList>
            <person name="Kessner L."/>
            <person name="Spinard E."/>
            <person name="Nelson D."/>
        </authorList>
    </citation>
    <scope>NUCLEOTIDE SEQUENCE [LARGE SCALE GENOMIC DNA]</scope>
    <source>
        <strain evidence="2 3">CV919-312</strain>
    </source>
</reference>
<dbReference type="Proteomes" id="UP000050471">
    <property type="component" value="Unassembled WGS sequence"/>
</dbReference>
<name>A0A0P7HYD4_9RHOB</name>
<keyword evidence="1" id="KW-0472">Membrane</keyword>
<dbReference type="RefSeq" id="WP_055192915.1">
    <property type="nucleotide sequence ID" value="NZ_FPBS01000006.1"/>
</dbReference>
<dbReference type="AlphaFoldDB" id="A0A0P7HYD4"/>
<comment type="caution">
    <text evidence="2">The sequence shown here is derived from an EMBL/GenBank/DDBJ whole genome shotgun (WGS) entry which is preliminary data.</text>
</comment>
<keyword evidence="1" id="KW-1133">Transmembrane helix</keyword>
<dbReference type="STRING" id="154981.AKJ29_02895"/>
<protein>
    <submittedName>
        <fullName evidence="2">Uncharacterized protein</fullName>
    </submittedName>
</protein>
<sequence>MSYILTHWRGLWRAFWINGVVLRALVLLGFGALGAIAPLAVSLVAVLVGADLLFLIWQSIGYF</sequence>
<dbReference type="EMBL" id="LKBA01000025">
    <property type="protein sequence ID" value="KPN61584.1"/>
    <property type="molecule type" value="Genomic_DNA"/>
</dbReference>
<feature type="transmembrane region" description="Helical" evidence="1">
    <location>
        <begin position="12"/>
        <end position="33"/>
    </location>
</feature>
<accession>A0A0P7HYD4</accession>